<dbReference type="InterPro" id="IPR047114">
    <property type="entry name" value="YciF"/>
</dbReference>
<feature type="coiled-coil region" evidence="1">
    <location>
        <begin position="46"/>
        <end position="73"/>
    </location>
</feature>
<evidence type="ECO:0000256" key="1">
    <source>
        <dbReference type="SAM" id="Coils"/>
    </source>
</evidence>
<dbReference type="PANTHER" id="PTHR30565:SF9">
    <property type="entry name" value="PROTEIN YCIF"/>
    <property type="match status" value="1"/>
</dbReference>
<dbReference type="EMBL" id="JAHXZN010000004">
    <property type="protein sequence ID" value="MBW6531693.1"/>
    <property type="molecule type" value="Genomic_DNA"/>
</dbReference>
<comment type="caution">
    <text evidence="2">The sequence shown here is derived from an EMBL/GenBank/DDBJ whole genome shotgun (WGS) entry which is preliminary data.</text>
</comment>
<gene>
    <name evidence="2" type="ORF">KZ820_13195</name>
</gene>
<name>A0ABS7BQ08_9SPHN</name>
<dbReference type="RefSeq" id="WP_219749079.1">
    <property type="nucleotide sequence ID" value="NZ_JAHXZN010000004.1"/>
</dbReference>
<dbReference type="InterPro" id="IPR009078">
    <property type="entry name" value="Ferritin-like_SF"/>
</dbReference>
<dbReference type="Pfam" id="PF05974">
    <property type="entry name" value="DUF892"/>
    <property type="match status" value="1"/>
</dbReference>
<dbReference type="InterPro" id="IPR010287">
    <property type="entry name" value="DUF892_YciF-like"/>
</dbReference>
<proteinExistence type="predicted"/>
<reference evidence="2 3" key="1">
    <citation type="submission" date="2021-07" db="EMBL/GenBank/DDBJ databases">
        <title>Sphingomonas sp.</title>
        <authorList>
            <person name="Feng G."/>
            <person name="Li J."/>
            <person name="Pan M."/>
        </authorList>
    </citation>
    <scope>NUCLEOTIDE SEQUENCE [LARGE SCALE GENOMIC DNA]</scope>
    <source>
        <strain evidence="2 3">RRHST34</strain>
    </source>
</reference>
<dbReference type="Gene3D" id="1.20.1260.10">
    <property type="match status" value="1"/>
</dbReference>
<dbReference type="SUPFAM" id="SSF47240">
    <property type="entry name" value="Ferritin-like"/>
    <property type="match status" value="1"/>
</dbReference>
<protein>
    <submittedName>
        <fullName evidence="2">Ferritin-like domain-containing protein</fullName>
    </submittedName>
</protein>
<evidence type="ECO:0000313" key="3">
    <source>
        <dbReference type="Proteomes" id="UP000759103"/>
    </source>
</evidence>
<sequence>MGLFTKDIETLHDLFLHTLQDIYYAENQITKALPKMIEKATAPELKQGFETHLRETEGQIARLEQAFDALGEKAKAVTCPAIDGIIKEANEVAGDIADKSVLDAALIASAQAVEHYEITRYGTLIAWAKQMGHDQVVTLLQATLDEEKSTDEKLTTLAESKANAKADLATA</sequence>
<organism evidence="2 3">
    <name type="scientific">Sphingomonas citri</name>
    <dbReference type="NCBI Taxonomy" id="2862499"/>
    <lineage>
        <taxon>Bacteria</taxon>
        <taxon>Pseudomonadati</taxon>
        <taxon>Pseudomonadota</taxon>
        <taxon>Alphaproteobacteria</taxon>
        <taxon>Sphingomonadales</taxon>
        <taxon>Sphingomonadaceae</taxon>
        <taxon>Sphingomonas</taxon>
    </lineage>
</organism>
<dbReference type="InterPro" id="IPR012347">
    <property type="entry name" value="Ferritin-like"/>
</dbReference>
<keyword evidence="3" id="KW-1185">Reference proteome</keyword>
<evidence type="ECO:0000313" key="2">
    <source>
        <dbReference type="EMBL" id="MBW6531693.1"/>
    </source>
</evidence>
<dbReference type="CDD" id="cd07909">
    <property type="entry name" value="YciF"/>
    <property type="match status" value="1"/>
</dbReference>
<keyword evidence="1" id="KW-0175">Coiled coil</keyword>
<accession>A0ABS7BQ08</accession>
<dbReference type="Proteomes" id="UP000759103">
    <property type="component" value="Unassembled WGS sequence"/>
</dbReference>
<dbReference type="PANTHER" id="PTHR30565">
    <property type="entry name" value="PROTEIN YCIF"/>
    <property type="match status" value="1"/>
</dbReference>